<accession>A0AAW2PV68</accession>
<name>A0AAW2PV68_9LAMI</name>
<gene>
    <name evidence="1" type="ORF">Sangu_0786100</name>
</gene>
<protein>
    <submittedName>
        <fullName evidence="1">Uncharacterized protein</fullName>
    </submittedName>
</protein>
<sequence>MDLLQGWELLPDPDDDGSLQIHDHGLSTTLLHMDYFICPHSYSPKPFILHNQQFPTYNFQIISHSSPKLPSPSLLHKHQQGLIHLLPLQLISTPFHQTNSTKLD</sequence>
<dbReference type="AlphaFoldDB" id="A0AAW2PV68"/>
<reference evidence="1" key="2">
    <citation type="journal article" date="2024" name="Plant">
        <title>Genomic evolution and insights into agronomic trait innovations of Sesamum species.</title>
        <authorList>
            <person name="Miao H."/>
            <person name="Wang L."/>
            <person name="Qu L."/>
            <person name="Liu H."/>
            <person name="Sun Y."/>
            <person name="Le M."/>
            <person name="Wang Q."/>
            <person name="Wei S."/>
            <person name="Zheng Y."/>
            <person name="Lin W."/>
            <person name="Duan Y."/>
            <person name="Cao H."/>
            <person name="Xiong S."/>
            <person name="Wang X."/>
            <person name="Wei L."/>
            <person name="Li C."/>
            <person name="Ma Q."/>
            <person name="Ju M."/>
            <person name="Zhao R."/>
            <person name="Li G."/>
            <person name="Mu C."/>
            <person name="Tian Q."/>
            <person name="Mei H."/>
            <person name="Zhang T."/>
            <person name="Gao T."/>
            <person name="Zhang H."/>
        </authorList>
    </citation>
    <scope>NUCLEOTIDE SEQUENCE</scope>
    <source>
        <strain evidence="1">G01</strain>
    </source>
</reference>
<reference evidence="1" key="1">
    <citation type="submission" date="2020-06" db="EMBL/GenBank/DDBJ databases">
        <authorList>
            <person name="Li T."/>
            <person name="Hu X."/>
            <person name="Zhang T."/>
            <person name="Song X."/>
            <person name="Zhang H."/>
            <person name="Dai N."/>
            <person name="Sheng W."/>
            <person name="Hou X."/>
            <person name="Wei L."/>
        </authorList>
    </citation>
    <scope>NUCLEOTIDE SEQUENCE</scope>
    <source>
        <strain evidence="1">G01</strain>
        <tissue evidence="1">Leaf</tissue>
    </source>
</reference>
<organism evidence="1">
    <name type="scientific">Sesamum angustifolium</name>
    <dbReference type="NCBI Taxonomy" id="2727405"/>
    <lineage>
        <taxon>Eukaryota</taxon>
        <taxon>Viridiplantae</taxon>
        <taxon>Streptophyta</taxon>
        <taxon>Embryophyta</taxon>
        <taxon>Tracheophyta</taxon>
        <taxon>Spermatophyta</taxon>
        <taxon>Magnoliopsida</taxon>
        <taxon>eudicotyledons</taxon>
        <taxon>Gunneridae</taxon>
        <taxon>Pentapetalae</taxon>
        <taxon>asterids</taxon>
        <taxon>lamiids</taxon>
        <taxon>Lamiales</taxon>
        <taxon>Pedaliaceae</taxon>
        <taxon>Sesamum</taxon>
    </lineage>
</organism>
<comment type="caution">
    <text evidence="1">The sequence shown here is derived from an EMBL/GenBank/DDBJ whole genome shotgun (WGS) entry which is preliminary data.</text>
</comment>
<proteinExistence type="predicted"/>
<evidence type="ECO:0000313" key="1">
    <source>
        <dbReference type="EMBL" id="KAL0359367.1"/>
    </source>
</evidence>
<dbReference type="EMBL" id="JACGWK010000004">
    <property type="protein sequence ID" value="KAL0359367.1"/>
    <property type="molecule type" value="Genomic_DNA"/>
</dbReference>